<dbReference type="InterPro" id="IPR012334">
    <property type="entry name" value="Pectin_lyas_fold"/>
</dbReference>
<evidence type="ECO:0000313" key="2">
    <source>
        <dbReference type="EMBL" id="MBO9151936.1"/>
    </source>
</evidence>
<organism evidence="2 3">
    <name type="scientific">Chitinophaga chungangae</name>
    <dbReference type="NCBI Taxonomy" id="2821488"/>
    <lineage>
        <taxon>Bacteria</taxon>
        <taxon>Pseudomonadati</taxon>
        <taxon>Bacteroidota</taxon>
        <taxon>Chitinophagia</taxon>
        <taxon>Chitinophagales</taxon>
        <taxon>Chitinophagaceae</taxon>
        <taxon>Chitinophaga</taxon>
    </lineage>
</organism>
<dbReference type="Pfam" id="PF13229">
    <property type="entry name" value="Beta_helix"/>
    <property type="match status" value="1"/>
</dbReference>
<name>A0ABS3YBB2_9BACT</name>
<dbReference type="Gene3D" id="2.160.20.10">
    <property type="entry name" value="Single-stranded right-handed beta-helix, Pectin lyase-like"/>
    <property type="match status" value="1"/>
</dbReference>
<dbReference type="Gene3D" id="3.40.50.1820">
    <property type="entry name" value="alpha/beta hydrolase"/>
    <property type="match status" value="1"/>
</dbReference>
<proteinExistence type="predicted"/>
<dbReference type="SUPFAM" id="SSF51126">
    <property type="entry name" value="Pectin lyase-like"/>
    <property type="match status" value="1"/>
</dbReference>
<accession>A0ABS3YBB2</accession>
<dbReference type="Proteomes" id="UP000679126">
    <property type="component" value="Unassembled WGS sequence"/>
</dbReference>
<evidence type="ECO:0000259" key="1">
    <source>
        <dbReference type="Pfam" id="PF13229"/>
    </source>
</evidence>
<dbReference type="InterPro" id="IPR029058">
    <property type="entry name" value="AB_hydrolase_fold"/>
</dbReference>
<protein>
    <submittedName>
        <fullName evidence="2">Right-handed parallel beta-helix repeat-containing protein</fullName>
    </submittedName>
</protein>
<dbReference type="InterPro" id="IPR039448">
    <property type="entry name" value="Beta_helix"/>
</dbReference>
<dbReference type="InterPro" id="IPR011050">
    <property type="entry name" value="Pectin_lyase_fold/virulence"/>
</dbReference>
<keyword evidence="3" id="KW-1185">Reference proteome</keyword>
<reference evidence="3" key="1">
    <citation type="submission" date="2021-03" db="EMBL/GenBank/DDBJ databases">
        <title>Assistant Professor.</title>
        <authorList>
            <person name="Huq M.A."/>
        </authorList>
    </citation>
    <scope>NUCLEOTIDE SEQUENCE [LARGE SCALE GENOMIC DNA]</scope>
    <source>
        <strain evidence="3">MAH-28</strain>
    </source>
</reference>
<feature type="domain" description="Right handed beta helix" evidence="1">
    <location>
        <begin position="354"/>
        <end position="489"/>
    </location>
</feature>
<sequence length="593" mass="64323">MNFFFKLGDRYNAVEYIPKGSGKFPIVFFSPGKGEQLGDPAGLLKYGPNKLVNSGWAPNMIVVSVQSGQAWPPVLVTGKIIEQLKERYADCWDGRIFATGLSAGAWALIQYAGTSKENAAQLTAIYALSAPEPDPGFNRENLRDLPAWGVAGTQDSVFNKQKALFEGLGKKFTALPGGHDGSVWNAAYEPGFGAYDWMLQQGAVTKPEPEPQQKEHVLKPGKDGGVYKDAAVLGINAGDVVVLRGAYQYFNLWNLKGNATAPVIIVPDGQVIIGGNKSYAFNMRESEHFRIDGQQKIIIDGGTLGFDSVGMALNRCRNFTLSEIEARTVSVGLMIKTTPKGDDPNTYGDGWAYDNITIKGMNIHDVRGEGMYIGHSNSGVEVVQSGPAEKAVYAFRMRNLVITDNLIQRTGWDGLQVTCGDGVLLQGNQISDYGQANQRFQNFGILAAGRNLRILDNDINRGNGTGITCSGNESLQILRNVVQDARGEGQDAIYVNAHKIKDYGRCQPIIEDNVISGCLRSPIRVENSDGYMVPGSISHNRIKDCAAAIVDNSRSVLDGNVIDGGPAEPEVPVPQRKLLTTIKVYDNGDIEKI</sequence>
<dbReference type="InterPro" id="IPR006626">
    <property type="entry name" value="PbH1"/>
</dbReference>
<dbReference type="SMART" id="SM00710">
    <property type="entry name" value="PbH1"/>
    <property type="match status" value="7"/>
</dbReference>
<dbReference type="EMBL" id="JAGHKP010000001">
    <property type="protein sequence ID" value="MBO9151936.1"/>
    <property type="molecule type" value="Genomic_DNA"/>
</dbReference>
<comment type="caution">
    <text evidence="2">The sequence shown here is derived from an EMBL/GenBank/DDBJ whole genome shotgun (WGS) entry which is preliminary data.</text>
</comment>
<gene>
    <name evidence="2" type="ORF">J7I43_06935</name>
</gene>
<dbReference type="RefSeq" id="WP_209144606.1">
    <property type="nucleotide sequence ID" value="NZ_JAGHKP010000001.1"/>
</dbReference>
<dbReference type="SUPFAM" id="SSF53474">
    <property type="entry name" value="alpha/beta-Hydrolases"/>
    <property type="match status" value="1"/>
</dbReference>
<evidence type="ECO:0000313" key="3">
    <source>
        <dbReference type="Proteomes" id="UP000679126"/>
    </source>
</evidence>